<dbReference type="EMBL" id="UYIO01000001">
    <property type="protein sequence ID" value="VDG75532.1"/>
    <property type="molecule type" value="Genomic_DNA"/>
</dbReference>
<sequence>MKTLPTDYIAVTRCLVSGQCLKDGVAKSAETSGMWNLRSR</sequence>
<gene>
    <name evidence="1" type="ORF">NCTC10327_00237</name>
</gene>
<dbReference type="Proteomes" id="UP000269974">
    <property type="component" value="Unassembled WGS sequence"/>
</dbReference>
<accession>A0A7Z9C8Y0</accession>
<evidence type="ECO:0000313" key="2">
    <source>
        <dbReference type="Proteomes" id="UP000269974"/>
    </source>
</evidence>
<protein>
    <submittedName>
        <fullName evidence="1">Uncharacterized protein</fullName>
    </submittedName>
</protein>
<proteinExistence type="predicted"/>
<name>A0A7Z9C8Y0_9ACTO</name>
<reference evidence="1 2" key="1">
    <citation type="submission" date="2018-11" db="EMBL/GenBank/DDBJ databases">
        <authorList>
            <consortium name="Pathogen Informatics"/>
        </authorList>
    </citation>
    <scope>NUCLEOTIDE SEQUENCE [LARGE SCALE GENOMIC DNA]</scope>
    <source>
        <strain evidence="1 2">NCTC10327</strain>
    </source>
</reference>
<evidence type="ECO:0000313" key="1">
    <source>
        <dbReference type="EMBL" id="VDG75532.1"/>
    </source>
</evidence>
<comment type="caution">
    <text evidence="1">The sequence shown here is derived from an EMBL/GenBank/DDBJ whole genome shotgun (WGS) entry which is preliminary data.</text>
</comment>
<organism evidence="1 2">
    <name type="scientific">Actinobaculum suis</name>
    <dbReference type="NCBI Taxonomy" id="1657"/>
    <lineage>
        <taxon>Bacteria</taxon>
        <taxon>Bacillati</taxon>
        <taxon>Actinomycetota</taxon>
        <taxon>Actinomycetes</taxon>
        <taxon>Actinomycetales</taxon>
        <taxon>Actinomycetaceae</taxon>
        <taxon>Actinobaculum</taxon>
    </lineage>
</organism>
<dbReference type="AlphaFoldDB" id="A0A7Z9C8Y0"/>